<reference evidence="1" key="1">
    <citation type="journal article" date="2015" name="Nature">
        <title>Complex archaea that bridge the gap between prokaryotes and eukaryotes.</title>
        <authorList>
            <person name="Spang A."/>
            <person name="Saw J.H."/>
            <person name="Jorgensen S.L."/>
            <person name="Zaremba-Niedzwiedzka K."/>
            <person name="Martijn J."/>
            <person name="Lind A.E."/>
            <person name="van Eijk R."/>
            <person name="Schleper C."/>
            <person name="Guy L."/>
            <person name="Ettema T.J."/>
        </authorList>
    </citation>
    <scope>NUCLEOTIDE SEQUENCE</scope>
</reference>
<accession>A0A0F9KWC2</accession>
<comment type="caution">
    <text evidence="1">The sequence shown here is derived from an EMBL/GenBank/DDBJ whole genome shotgun (WGS) entry which is preliminary data.</text>
</comment>
<dbReference type="EMBL" id="LAZR01012515">
    <property type="protein sequence ID" value="KKM26413.1"/>
    <property type="molecule type" value="Genomic_DNA"/>
</dbReference>
<organism evidence="1">
    <name type="scientific">marine sediment metagenome</name>
    <dbReference type="NCBI Taxonomy" id="412755"/>
    <lineage>
        <taxon>unclassified sequences</taxon>
        <taxon>metagenomes</taxon>
        <taxon>ecological metagenomes</taxon>
    </lineage>
</organism>
<proteinExistence type="predicted"/>
<name>A0A0F9KWC2_9ZZZZ</name>
<sequence>MSSDLLTLYFNGLRSRIERIPFIQKGVGKVRLRNHIADYILKKSDYRNYRWSKRKKWAVDKKNIILV</sequence>
<evidence type="ECO:0000313" key="1">
    <source>
        <dbReference type="EMBL" id="KKM26413.1"/>
    </source>
</evidence>
<dbReference type="AlphaFoldDB" id="A0A0F9KWC2"/>
<protein>
    <submittedName>
        <fullName evidence="1">Uncharacterized protein</fullName>
    </submittedName>
</protein>
<gene>
    <name evidence="1" type="ORF">LCGC14_1585000</name>
</gene>